<dbReference type="OrthoDB" id="120976at2759"/>
<dbReference type="AlphaFoldDB" id="A0A8H6I2U9"/>
<protein>
    <submittedName>
        <fullName evidence="2">Uncharacterized protein</fullName>
    </submittedName>
</protein>
<keyword evidence="3" id="KW-1185">Reference proteome</keyword>
<comment type="caution">
    <text evidence="2">The sequence shown here is derived from an EMBL/GenBank/DDBJ whole genome shotgun (WGS) entry which is preliminary data.</text>
</comment>
<dbReference type="SUPFAM" id="SSF52047">
    <property type="entry name" value="RNI-like"/>
    <property type="match status" value="1"/>
</dbReference>
<sequence>MIHVSLLFTNSSPTILDHYFSTMLAILTNLINLFLTFLGALTAGTNHSMQEAFQQAGITAVSLDASSSEGQFTCGNDVLKSLGKPGTFLQLIELLFNGTHIKDFNLVYLHHLPKLSVLNLDNTGIGNEATLIGDESNITSESVPALMLLANLASLSILGTGVDMDGLRFIAKTILEEGRNLDIEIPCACKDYMDNLGSMYLIHIQPPLVASPDDCSSLSIATVKENLAAHSKQNPRIMASGTRDEMIARLQDLLTKRQMDLVVAWVVGL</sequence>
<keyword evidence="1" id="KW-1133">Transmembrane helix</keyword>
<name>A0A8H6I2U9_9AGAR</name>
<gene>
    <name evidence="2" type="ORF">DFP72DRAFT_892635</name>
</gene>
<keyword evidence="1" id="KW-0472">Membrane</keyword>
<evidence type="ECO:0000313" key="3">
    <source>
        <dbReference type="Proteomes" id="UP000521943"/>
    </source>
</evidence>
<reference evidence="2 3" key="1">
    <citation type="submission" date="2020-07" db="EMBL/GenBank/DDBJ databases">
        <title>Comparative genomics of pyrophilous fungi reveals a link between fire events and developmental genes.</title>
        <authorList>
            <consortium name="DOE Joint Genome Institute"/>
            <person name="Steindorff A.S."/>
            <person name="Carver A."/>
            <person name="Calhoun S."/>
            <person name="Stillman K."/>
            <person name="Liu H."/>
            <person name="Lipzen A."/>
            <person name="Pangilinan J."/>
            <person name="Labutti K."/>
            <person name="Bruns T.D."/>
            <person name="Grigoriev I.V."/>
        </authorList>
    </citation>
    <scope>NUCLEOTIDE SEQUENCE [LARGE SCALE GENOMIC DNA]</scope>
    <source>
        <strain evidence="2 3">CBS 144469</strain>
    </source>
</reference>
<proteinExistence type="predicted"/>
<keyword evidence="1" id="KW-0812">Transmembrane</keyword>
<dbReference type="Proteomes" id="UP000521943">
    <property type="component" value="Unassembled WGS sequence"/>
</dbReference>
<dbReference type="EMBL" id="JACGCI010000024">
    <property type="protein sequence ID" value="KAF6756892.1"/>
    <property type="molecule type" value="Genomic_DNA"/>
</dbReference>
<evidence type="ECO:0000256" key="1">
    <source>
        <dbReference type="SAM" id="Phobius"/>
    </source>
</evidence>
<organism evidence="2 3">
    <name type="scientific">Ephemerocybe angulata</name>
    <dbReference type="NCBI Taxonomy" id="980116"/>
    <lineage>
        <taxon>Eukaryota</taxon>
        <taxon>Fungi</taxon>
        <taxon>Dikarya</taxon>
        <taxon>Basidiomycota</taxon>
        <taxon>Agaricomycotina</taxon>
        <taxon>Agaricomycetes</taxon>
        <taxon>Agaricomycetidae</taxon>
        <taxon>Agaricales</taxon>
        <taxon>Agaricineae</taxon>
        <taxon>Psathyrellaceae</taxon>
        <taxon>Ephemerocybe</taxon>
    </lineage>
</organism>
<evidence type="ECO:0000313" key="2">
    <source>
        <dbReference type="EMBL" id="KAF6756892.1"/>
    </source>
</evidence>
<feature type="transmembrane region" description="Helical" evidence="1">
    <location>
        <begin position="20"/>
        <end position="41"/>
    </location>
</feature>
<accession>A0A8H6I2U9</accession>